<feature type="transmembrane region" description="Helical" evidence="1">
    <location>
        <begin position="215"/>
        <end position="235"/>
    </location>
</feature>
<evidence type="ECO:0000313" key="2">
    <source>
        <dbReference type="EMBL" id="GMN44860.1"/>
    </source>
</evidence>
<keyword evidence="1" id="KW-0812">Transmembrane</keyword>
<name>A0AA88D595_FICCA</name>
<accession>A0AA88D595</accession>
<dbReference type="AlphaFoldDB" id="A0AA88D595"/>
<dbReference type="EMBL" id="BTGU01000019">
    <property type="protein sequence ID" value="GMN44860.1"/>
    <property type="molecule type" value="Genomic_DNA"/>
</dbReference>
<organism evidence="2 3">
    <name type="scientific">Ficus carica</name>
    <name type="common">Common fig</name>
    <dbReference type="NCBI Taxonomy" id="3494"/>
    <lineage>
        <taxon>Eukaryota</taxon>
        <taxon>Viridiplantae</taxon>
        <taxon>Streptophyta</taxon>
        <taxon>Embryophyta</taxon>
        <taxon>Tracheophyta</taxon>
        <taxon>Spermatophyta</taxon>
        <taxon>Magnoliopsida</taxon>
        <taxon>eudicotyledons</taxon>
        <taxon>Gunneridae</taxon>
        <taxon>Pentapetalae</taxon>
        <taxon>rosids</taxon>
        <taxon>fabids</taxon>
        <taxon>Rosales</taxon>
        <taxon>Moraceae</taxon>
        <taxon>Ficeae</taxon>
        <taxon>Ficus</taxon>
    </lineage>
</organism>
<gene>
    <name evidence="2" type="ORF">TIFTF001_014043</name>
</gene>
<protein>
    <submittedName>
        <fullName evidence="2">Uncharacterized protein</fullName>
    </submittedName>
</protein>
<comment type="caution">
    <text evidence="2">The sequence shown here is derived from an EMBL/GenBank/DDBJ whole genome shotgun (WGS) entry which is preliminary data.</text>
</comment>
<keyword evidence="1" id="KW-1133">Transmembrane helix</keyword>
<reference evidence="2" key="1">
    <citation type="submission" date="2023-07" db="EMBL/GenBank/DDBJ databases">
        <title>draft genome sequence of fig (Ficus carica).</title>
        <authorList>
            <person name="Takahashi T."/>
            <person name="Nishimura K."/>
        </authorList>
    </citation>
    <scope>NUCLEOTIDE SEQUENCE</scope>
</reference>
<evidence type="ECO:0000313" key="3">
    <source>
        <dbReference type="Proteomes" id="UP001187192"/>
    </source>
</evidence>
<dbReference type="Proteomes" id="UP001187192">
    <property type="component" value="Unassembled WGS sequence"/>
</dbReference>
<keyword evidence="3" id="KW-1185">Reference proteome</keyword>
<proteinExistence type="predicted"/>
<sequence length="310" mass="33672">MIDPSLSQAIKHIGRAPRNVHRVLPVLVLVHIFSGHSGVWRQIPQGQLGFLIWWPDYGDSLSTHSSDCIPPNIVSFSLGSLECSGHLYARPLDLGFLTSQLISTALSVKSLRLLPPAQDRELVGAGFILALVVLVSLLFHGLGEPCAVVLCRISCKRKAPRSKGDTSEVSAKGTLMFKSVSGTDKQVEERSFDKENSPYLRAGIRYNGRYRTSGVRWYGVVGVECYVIVLLLAGTRQRDKGNAGRPPRWGSSHGLGSVVQVVVDQLGDPGRAYSFPDLSGLVESLWVVESSPISGKMSLLVLAHLDHVGI</sequence>
<feature type="transmembrane region" description="Helical" evidence="1">
    <location>
        <begin position="122"/>
        <end position="142"/>
    </location>
</feature>
<keyword evidence="1" id="KW-0472">Membrane</keyword>
<evidence type="ECO:0000256" key="1">
    <source>
        <dbReference type="SAM" id="Phobius"/>
    </source>
</evidence>